<evidence type="ECO:0000313" key="3">
    <source>
        <dbReference type="Proteomes" id="UP001629230"/>
    </source>
</evidence>
<dbReference type="EMBL" id="JAQQEZ010000014">
    <property type="protein sequence ID" value="MFM0003548.1"/>
    <property type="molecule type" value="Genomic_DNA"/>
</dbReference>
<name>A0ABW9AU71_9BURK</name>
<comment type="caution">
    <text evidence="2">The sequence shown here is derived from an EMBL/GenBank/DDBJ whole genome shotgun (WGS) entry which is preliminary data.</text>
</comment>
<dbReference type="Proteomes" id="UP001629230">
    <property type="component" value="Unassembled WGS sequence"/>
</dbReference>
<dbReference type="RefSeq" id="WP_408178565.1">
    <property type="nucleotide sequence ID" value="NZ_JAQQEZ010000014.1"/>
</dbReference>
<feature type="compositionally biased region" description="Basic and acidic residues" evidence="1">
    <location>
        <begin position="125"/>
        <end position="134"/>
    </location>
</feature>
<evidence type="ECO:0000313" key="2">
    <source>
        <dbReference type="EMBL" id="MFM0003548.1"/>
    </source>
</evidence>
<accession>A0ABW9AU71</accession>
<sequence length="232" mass="24856">MEPSIIGHWHAERVAFDSVQLPVGLDIVVSNAQIVSPDTGASLPIKGIEGKKDAVTIDLSYGVGFTFYFDGPDRMYLKIPLVGPVYYRRVVEDVHASALPTNAAETSANGLGPATQAPVLSKQSADVEVRRSEPKNVNAEPPEVISAAQRYRVGEPTVSPSVSMDKVMTGGGVAQAKLAFAAAHDGDYDAAISRLSDAFKSGYRGFAFLDSAPELSGLRDDVRYRALVARYR</sequence>
<proteinExistence type="predicted"/>
<protein>
    <submittedName>
        <fullName evidence="2">Uncharacterized protein</fullName>
    </submittedName>
</protein>
<reference evidence="2 3" key="1">
    <citation type="journal article" date="2024" name="Chem. Sci.">
        <title>Discovery of megapolipeptins by genome mining of a Burkholderiales bacteria collection.</title>
        <authorList>
            <person name="Paulo B.S."/>
            <person name="Recchia M.J.J."/>
            <person name="Lee S."/>
            <person name="Fergusson C.H."/>
            <person name="Romanowski S.B."/>
            <person name="Hernandez A."/>
            <person name="Krull N."/>
            <person name="Liu D.Y."/>
            <person name="Cavanagh H."/>
            <person name="Bos A."/>
            <person name="Gray C.A."/>
            <person name="Murphy B.T."/>
            <person name="Linington R.G."/>
            <person name="Eustaquio A.S."/>
        </authorList>
    </citation>
    <scope>NUCLEOTIDE SEQUENCE [LARGE SCALE GENOMIC DNA]</scope>
    <source>
        <strain evidence="2 3">RL17-350-BIC-A</strain>
    </source>
</reference>
<feature type="region of interest" description="Disordered" evidence="1">
    <location>
        <begin position="104"/>
        <end position="137"/>
    </location>
</feature>
<organism evidence="2 3">
    <name type="scientific">Paraburkholderia dipogonis</name>
    <dbReference type="NCBI Taxonomy" id="1211383"/>
    <lineage>
        <taxon>Bacteria</taxon>
        <taxon>Pseudomonadati</taxon>
        <taxon>Pseudomonadota</taxon>
        <taxon>Betaproteobacteria</taxon>
        <taxon>Burkholderiales</taxon>
        <taxon>Burkholderiaceae</taxon>
        <taxon>Paraburkholderia</taxon>
    </lineage>
</organism>
<keyword evidence="3" id="KW-1185">Reference proteome</keyword>
<gene>
    <name evidence="2" type="ORF">PQR57_21210</name>
</gene>
<evidence type="ECO:0000256" key="1">
    <source>
        <dbReference type="SAM" id="MobiDB-lite"/>
    </source>
</evidence>